<reference evidence="5" key="1">
    <citation type="submission" date="2023-07" db="EMBL/GenBank/DDBJ databases">
        <title>A chromosome-level genome assembly of Lolium multiflorum.</title>
        <authorList>
            <person name="Chen Y."/>
            <person name="Copetti D."/>
            <person name="Kolliker R."/>
            <person name="Studer B."/>
        </authorList>
    </citation>
    <scope>NUCLEOTIDE SEQUENCE</scope>
    <source>
        <strain evidence="5">02402/16</strain>
        <tissue evidence="5">Leaf</tissue>
    </source>
</reference>
<dbReference type="Pfam" id="PF00931">
    <property type="entry name" value="NB-ARC"/>
    <property type="match status" value="1"/>
</dbReference>
<dbReference type="Gene3D" id="3.80.10.10">
    <property type="entry name" value="Ribonuclease Inhibitor"/>
    <property type="match status" value="1"/>
</dbReference>
<dbReference type="InterPro" id="IPR032675">
    <property type="entry name" value="LRR_dom_sf"/>
</dbReference>
<dbReference type="GO" id="GO:0043531">
    <property type="term" value="F:ADP binding"/>
    <property type="evidence" value="ECO:0007669"/>
    <property type="project" value="InterPro"/>
</dbReference>
<dbReference type="Pfam" id="PF23598">
    <property type="entry name" value="LRR_14"/>
    <property type="match status" value="1"/>
</dbReference>
<dbReference type="InterPro" id="IPR055414">
    <property type="entry name" value="LRR_R13L4/SHOC2-like"/>
</dbReference>
<evidence type="ECO:0000256" key="1">
    <source>
        <dbReference type="ARBA" id="ARBA00022737"/>
    </source>
</evidence>
<proteinExistence type="predicted"/>
<dbReference type="PANTHER" id="PTHR23155">
    <property type="entry name" value="DISEASE RESISTANCE PROTEIN RP"/>
    <property type="match status" value="1"/>
</dbReference>
<feature type="compositionally biased region" description="Gly residues" evidence="2">
    <location>
        <begin position="575"/>
        <end position="584"/>
    </location>
</feature>
<dbReference type="SMART" id="SM00382">
    <property type="entry name" value="AAA"/>
    <property type="match status" value="1"/>
</dbReference>
<gene>
    <name evidence="5" type="ORF">QYE76_003274</name>
</gene>
<name>A0AAD8RPY7_LOLMU</name>
<dbReference type="InterPro" id="IPR044974">
    <property type="entry name" value="Disease_R_plants"/>
</dbReference>
<accession>A0AAD8RPY7</accession>
<dbReference type="PRINTS" id="PR00364">
    <property type="entry name" value="DISEASERSIST"/>
</dbReference>
<evidence type="ECO:0000259" key="4">
    <source>
        <dbReference type="SMART" id="SM00382"/>
    </source>
</evidence>
<dbReference type="AlphaFoldDB" id="A0AAD8RPY7"/>
<dbReference type="Proteomes" id="UP001231189">
    <property type="component" value="Unassembled WGS sequence"/>
</dbReference>
<evidence type="ECO:0000256" key="3">
    <source>
        <dbReference type="SAM" id="SignalP"/>
    </source>
</evidence>
<feature type="signal peptide" evidence="3">
    <location>
        <begin position="1"/>
        <end position="27"/>
    </location>
</feature>
<dbReference type="InterPro" id="IPR003593">
    <property type="entry name" value="AAA+_ATPase"/>
</dbReference>
<organism evidence="5 6">
    <name type="scientific">Lolium multiflorum</name>
    <name type="common">Italian ryegrass</name>
    <name type="synonym">Lolium perenne subsp. multiflorum</name>
    <dbReference type="NCBI Taxonomy" id="4521"/>
    <lineage>
        <taxon>Eukaryota</taxon>
        <taxon>Viridiplantae</taxon>
        <taxon>Streptophyta</taxon>
        <taxon>Embryophyta</taxon>
        <taxon>Tracheophyta</taxon>
        <taxon>Spermatophyta</taxon>
        <taxon>Magnoliopsida</taxon>
        <taxon>Liliopsida</taxon>
        <taxon>Poales</taxon>
        <taxon>Poaceae</taxon>
        <taxon>BOP clade</taxon>
        <taxon>Pooideae</taxon>
        <taxon>Poodae</taxon>
        <taxon>Poeae</taxon>
        <taxon>Poeae Chloroplast Group 2 (Poeae type)</taxon>
        <taxon>Loliodinae</taxon>
        <taxon>Loliinae</taxon>
        <taxon>Lolium</taxon>
    </lineage>
</organism>
<keyword evidence="1" id="KW-0677">Repeat</keyword>
<dbReference type="InterPro" id="IPR002182">
    <property type="entry name" value="NB-ARC"/>
</dbReference>
<keyword evidence="6" id="KW-1185">Reference proteome</keyword>
<protein>
    <recommendedName>
        <fullName evidence="4">AAA+ ATPase domain-containing protein</fullName>
    </recommendedName>
</protein>
<comment type="caution">
    <text evidence="5">The sequence shown here is derived from an EMBL/GenBank/DDBJ whole genome shotgun (WGS) entry which is preliminary data.</text>
</comment>
<keyword evidence="3" id="KW-0732">Signal</keyword>
<feature type="region of interest" description="Disordered" evidence="2">
    <location>
        <begin position="570"/>
        <end position="593"/>
    </location>
</feature>
<evidence type="ECO:0000313" key="6">
    <source>
        <dbReference type="Proteomes" id="UP001231189"/>
    </source>
</evidence>
<dbReference type="InterPro" id="IPR027417">
    <property type="entry name" value="P-loop_NTPase"/>
</dbReference>
<evidence type="ECO:0000313" key="5">
    <source>
        <dbReference type="EMBL" id="KAK1628959.1"/>
    </source>
</evidence>
<dbReference type="SUPFAM" id="SSF52058">
    <property type="entry name" value="L domain-like"/>
    <property type="match status" value="1"/>
</dbReference>
<dbReference type="Gene3D" id="3.40.50.300">
    <property type="entry name" value="P-loop containing nucleotide triphosphate hydrolases"/>
    <property type="match status" value="1"/>
</dbReference>
<feature type="domain" description="AAA+ ATPase" evidence="4">
    <location>
        <begin position="252"/>
        <end position="392"/>
    </location>
</feature>
<dbReference type="PANTHER" id="PTHR23155:SF957">
    <property type="entry name" value="OS11G0606800 PROTEIN"/>
    <property type="match status" value="1"/>
</dbReference>
<evidence type="ECO:0000256" key="2">
    <source>
        <dbReference type="SAM" id="MobiDB-lite"/>
    </source>
</evidence>
<dbReference type="EMBL" id="JAUUTY010000005">
    <property type="protein sequence ID" value="KAK1628959.1"/>
    <property type="molecule type" value="Genomic_DNA"/>
</dbReference>
<dbReference type="SUPFAM" id="SSF52540">
    <property type="entry name" value="P-loop containing nucleoside triphosphate hydrolases"/>
    <property type="match status" value="1"/>
</dbReference>
<dbReference type="GO" id="GO:0098542">
    <property type="term" value="P:defense response to other organism"/>
    <property type="evidence" value="ECO:0007669"/>
    <property type="project" value="TreeGrafter"/>
</dbReference>
<feature type="chain" id="PRO_5041990798" description="AAA+ ATPase domain-containing protein" evidence="3">
    <location>
        <begin position="28"/>
        <end position="1027"/>
    </location>
</feature>
<sequence>MASSSSYSGDVLLLLLLLLLLRENAEGYKGASVLHTEIMNRPDERDHGEDKEAEAERKIKGAINKLLEAMRPLPKRMLDMLEQHRGRRGSSVDDPQLRSLEFIQAELSGMVESLHQLQSSKLGPDYIGNDHFKKWLRALSLLPASVNEYLDKSDQAVQSGCHAQLHRVVAYRFLRAAGLPLPFLRGFKDIEETLSLLAERPFRYSHIRLADDGNGTTSTQPHTDHTDLVGIEDALRNKVVRRFMDDGDGNENARVISIVGPAGVGKTTLAKVIYNKLQERGHGCATARVVVSPRPDRKELLKNILSQIRLPEIRTPPDEQELPQLVDDIKTNLKDRRYIILIDDMWKASDWDAIKDVFPQNKMVSRIIITTSIRSVAETCCLIGDVHEVKPLCEKDSNTLFHMRTFGSQVRNTDHLQQLCHEEILRRCGGIPLFILGMADWLKEGPAEYLKRPMTRKEFELILSPTYDNLPYWLKVPVLYISMFPQGYMFEKNSFTEKLAAELLADSNATAEDYFVELVDRNVITQVKVQEAESSYWQVNYFMLQFLASKSADIGFVYTSGTLRIVAGEASGSSSEGGGGGGEGGGKKPRRLSLHQTDPDLPALLAEMGLSQTRSLAVSGTVDKIPLDKFICLMVLDLEGWKRFEEQNWLPICKMYLLRYLSLRNTCVTGVPPEIEELGKLETLNLSHTMITELPSQVCELSELRMFDLRGTPVTELPAGIRKMRQLRRLLLGGNGVDLVATEVTKVPEEIGNLQCLDTIGIDLSESSDSLVKALGRVWKLRVVTITLSVRQSTDMKFLEELCSSIEQWKNLESLTIKCGLGCSMEFLGSDLLTLPAALMEFKVRSGRVFILPTWLGKLGRLAFIEISICKLTTDDLRTLGNLGRLQDLVLDLHLLPEEAIVIVGEGLFPKLQKLSIGCRVPWMTFRKGAMPKLTYLELNIGGSPASGESIPSGIFNLRSLSDVAINYNKCYDDTASVRATNKAVKKEAVGHHNMINLVINGIIKSQQLDDVQAIEEGPTSATGNKE</sequence>